<reference evidence="2 3" key="1">
    <citation type="journal article" date="2021" name="Int. J. Syst. Evol. Microbiol.">
        <title>Amazonocrinis nigriterrae gen. nov., sp. nov., Atlanticothrix silvestris gen. nov., sp. nov. and Dendronalium phyllosphericum gen. nov., sp. nov., nostocacean cyanobacteria from Brazilian environments.</title>
        <authorList>
            <person name="Alvarenga D.O."/>
            <person name="Andreote A.P.D."/>
            <person name="Branco L.H.Z."/>
            <person name="Delbaje E."/>
            <person name="Cruz R.B."/>
            <person name="Varani A.M."/>
            <person name="Fiore M.F."/>
        </authorList>
    </citation>
    <scope>NUCLEOTIDE SEQUENCE [LARGE SCALE GENOMIC DNA]</scope>
    <source>
        <strain evidence="2 3">CENA369</strain>
    </source>
</reference>
<keyword evidence="1" id="KW-0732">Signal</keyword>
<accession>A0A8J7IBW8</accession>
<comment type="caution">
    <text evidence="2">The sequence shown here is derived from an EMBL/GenBank/DDBJ whole genome shotgun (WGS) entry which is preliminary data.</text>
</comment>
<feature type="chain" id="PRO_5035277448" evidence="1">
    <location>
        <begin position="25"/>
        <end position="76"/>
    </location>
</feature>
<name>A0A8J7IBW8_9NOST</name>
<gene>
    <name evidence="2" type="ORF">I8752_33420</name>
</gene>
<evidence type="ECO:0000313" key="2">
    <source>
        <dbReference type="EMBL" id="MBH8577780.1"/>
    </source>
</evidence>
<organism evidence="2 3">
    <name type="scientific">Dendronalium phyllosphericum CENA369</name>
    <dbReference type="NCBI Taxonomy" id="1725256"/>
    <lineage>
        <taxon>Bacteria</taxon>
        <taxon>Bacillati</taxon>
        <taxon>Cyanobacteriota</taxon>
        <taxon>Cyanophyceae</taxon>
        <taxon>Nostocales</taxon>
        <taxon>Nostocaceae</taxon>
        <taxon>Dendronalium</taxon>
        <taxon>Dendronalium phyllosphericum</taxon>
    </lineage>
</organism>
<dbReference type="EMBL" id="JAECZA010000292">
    <property type="protein sequence ID" value="MBH8577780.1"/>
    <property type="molecule type" value="Genomic_DNA"/>
</dbReference>
<dbReference type="Proteomes" id="UP000662314">
    <property type="component" value="Unassembled WGS sequence"/>
</dbReference>
<dbReference type="AlphaFoldDB" id="A0A8J7IBW8"/>
<evidence type="ECO:0000256" key="1">
    <source>
        <dbReference type="SAM" id="SignalP"/>
    </source>
</evidence>
<proteinExistence type="predicted"/>
<evidence type="ECO:0000313" key="3">
    <source>
        <dbReference type="Proteomes" id="UP000662314"/>
    </source>
</evidence>
<feature type="signal peptide" evidence="1">
    <location>
        <begin position="1"/>
        <end position="24"/>
    </location>
</feature>
<protein>
    <submittedName>
        <fullName evidence="2">Uncharacterized protein</fullName>
    </submittedName>
</protein>
<sequence>MMKRIVIGTLLALPLALASFPSHASAAEIVVRPVVRHRVVHHPIVRRQVVRQRLIPGHWEHTRNGRRWVAARYVRY</sequence>
<keyword evidence="3" id="KW-1185">Reference proteome</keyword>